<keyword evidence="8" id="KW-1185">Reference proteome</keyword>
<dbReference type="Gene3D" id="3.40.50.150">
    <property type="entry name" value="Vaccinia Virus protein VP39"/>
    <property type="match status" value="1"/>
</dbReference>
<gene>
    <name evidence="7" type="ORF">P154DRAFT_616487</name>
</gene>
<dbReference type="Proteomes" id="UP000799779">
    <property type="component" value="Unassembled WGS sequence"/>
</dbReference>
<dbReference type="InterPro" id="IPR050390">
    <property type="entry name" value="C5-Methyltransferase"/>
</dbReference>
<protein>
    <recommendedName>
        <fullName evidence="1">DNA (cytosine-5-)-methyltransferase</fullName>
        <ecNumber evidence="1">2.1.1.37</ecNumber>
    </recommendedName>
</protein>
<dbReference type="PROSITE" id="PS00095">
    <property type="entry name" value="C5_MTASE_2"/>
    <property type="match status" value="1"/>
</dbReference>
<evidence type="ECO:0000256" key="3">
    <source>
        <dbReference type="ARBA" id="ARBA00022679"/>
    </source>
</evidence>
<evidence type="ECO:0000256" key="2">
    <source>
        <dbReference type="ARBA" id="ARBA00022603"/>
    </source>
</evidence>
<dbReference type="PANTHER" id="PTHR10629:SF52">
    <property type="entry name" value="DNA (CYTOSINE-5)-METHYLTRANSFERASE 1"/>
    <property type="match status" value="1"/>
</dbReference>
<evidence type="ECO:0000256" key="4">
    <source>
        <dbReference type="ARBA" id="ARBA00022691"/>
    </source>
</evidence>
<feature type="compositionally biased region" description="Low complexity" evidence="6">
    <location>
        <begin position="677"/>
        <end position="690"/>
    </location>
</feature>
<keyword evidence="3 5" id="KW-0808">Transferase</keyword>
<evidence type="ECO:0000256" key="6">
    <source>
        <dbReference type="SAM" id="MobiDB-lite"/>
    </source>
</evidence>
<dbReference type="AlphaFoldDB" id="A0A6A5WYK8"/>
<dbReference type="GO" id="GO:0044027">
    <property type="term" value="P:negative regulation of gene expression via chromosomal CpG island methylation"/>
    <property type="evidence" value="ECO:0007669"/>
    <property type="project" value="TreeGrafter"/>
</dbReference>
<feature type="region of interest" description="Disordered" evidence="6">
    <location>
        <begin position="673"/>
        <end position="692"/>
    </location>
</feature>
<feature type="compositionally biased region" description="Basic and acidic residues" evidence="6">
    <location>
        <begin position="707"/>
        <end position="728"/>
    </location>
</feature>
<name>A0A6A5WYK8_9PLEO</name>
<dbReference type="PANTHER" id="PTHR10629">
    <property type="entry name" value="CYTOSINE-SPECIFIC METHYLTRANSFERASE"/>
    <property type="match status" value="1"/>
</dbReference>
<comment type="similarity">
    <text evidence="5">Belongs to the class I-like SAM-binding methyltransferase superfamily. C5-methyltransferase family.</text>
</comment>
<dbReference type="InterPro" id="IPR001525">
    <property type="entry name" value="C5_MeTfrase"/>
</dbReference>
<dbReference type="EC" id="2.1.1.37" evidence="1"/>
<dbReference type="GO" id="GO:0003886">
    <property type="term" value="F:DNA (cytosine-5-)-methyltransferase activity"/>
    <property type="evidence" value="ECO:0007669"/>
    <property type="project" value="UniProtKB-EC"/>
</dbReference>
<organism evidence="7 8">
    <name type="scientific">Amniculicola lignicola CBS 123094</name>
    <dbReference type="NCBI Taxonomy" id="1392246"/>
    <lineage>
        <taxon>Eukaryota</taxon>
        <taxon>Fungi</taxon>
        <taxon>Dikarya</taxon>
        <taxon>Ascomycota</taxon>
        <taxon>Pezizomycotina</taxon>
        <taxon>Dothideomycetes</taxon>
        <taxon>Pleosporomycetidae</taxon>
        <taxon>Pleosporales</taxon>
        <taxon>Amniculicolaceae</taxon>
        <taxon>Amniculicola</taxon>
    </lineage>
</organism>
<dbReference type="PROSITE" id="PS51679">
    <property type="entry name" value="SAM_MT_C5"/>
    <property type="match status" value="1"/>
</dbReference>
<dbReference type="InterPro" id="IPR029063">
    <property type="entry name" value="SAM-dependent_MTases_sf"/>
</dbReference>
<dbReference type="InterPro" id="IPR031303">
    <property type="entry name" value="C5_meth_CS"/>
</dbReference>
<dbReference type="GO" id="GO:0003677">
    <property type="term" value="F:DNA binding"/>
    <property type="evidence" value="ECO:0007669"/>
    <property type="project" value="TreeGrafter"/>
</dbReference>
<accession>A0A6A5WYK8</accession>
<dbReference type="EMBL" id="ML977564">
    <property type="protein sequence ID" value="KAF2005251.1"/>
    <property type="molecule type" value="Genomic_DNA"/>
</dbReference>
<feature type="active site" evidence="5">
    <location>
        <position position="394"/>
    </location>
</feature>
<dbReference type="GO" id="GO:0032259">
    <property type="term" value="P:methylation"/>
    <property type="evidence" value="ECO:0007669"/>
    <property type="project" value="UniProtKB-KW"/>
</dbReference>
<dbReference type="Pfam" id="PF00145">
    <property type="entry name" value="DNA_methylase"/>
    <property type="match status" value="2"/>
</dbReference>
<sequence>MARALSFGAAFGCVYDLETPLPTKQHPRANNMSIQEPIVLDDSDYEVVQDSGDEALFSEDEDDNRLPEVIPIIDDDAELSSTRLPIRDINIRLPDVKEHSVKLFDGTTIRPGDTVELRDAAMTGKKRQSGDYLRVHYIIHNLETDGIRLRGHRLRRCKYHGPIFDWKLNEVVMLLHTTEGDARSHWIQGLEDHPLEEVLQQKHCTITHKSYFASNFSTETYPSFFNRLSDEEKKDWVFHKGKLFCRAVHIIHLSANGKSYNGIVRHISEGEADDQPRPSPAAGTGPGSSEHTGIFIDAPDDAKLTPKHRVPFPVVAQKYTFGDAFCGAGGTSQGAKQAGLVVKWGLEIDHRALQAYTLNHGHAEPFLMDVRDFPPPLTSKEAIRVDILHLSPPCQYWSMVHTVPGANDQDNYEALYTVQRVLRQVNAKVVTLEMAPGLLLKHGREFRQLLNQFWSENYNVRYGVRDFSGLGLVQRRRRLLIIAAKRGYPLPPFPAATHGPQGSGLERFTSVYDALHPLRTLGPQSLDDQYHLPQGKLTKPTYDPTNTHLKGCITTNGGDNYHWDGQRRFTPRENSLFQGFPYGYYFFGSARSANRQIGNAVPPIVAEAMFRTIAAALEAFSHGFIGADDEIEDLYNHLAQNPKAVLPEPAERRLGERFDRPASNSGFRYLVRQKRNTSGSSSPSGSSTPTRRAALFSHSIPIELGPRRDFNEMYRSRKPARKEERHEGWQLLEASGEVIDLSGDDD</sequence>
<evidence type="ECO:0000313" key="7">
    <source>
        <dbReference type="EMBL" id="KAF2005251.1"/>
    </source>
</evidence>
<dbReference type="SUPFAM" id="SSF53335">
    <property type="entry name" value="S-adenosyl-L-methionine-dependent methyltransferases"/>
    <property type="match status" value="1"/>
</dbReference>
<evidence type="ECO:0000313" key="8">
    <source>
        <dbReference type="Proteomes" id="UP000799779"/>
    </source>
</evidence>
<dbReference type="GO" id="GO:0005634">
    <property type="term" value="C:nucleus"/>
    <property type="evidence" value="ECO:0007669"/>
    <property type="project" value="TreeGrafter"/>
</dbReference>
<keyword evidence="4 5" id="KW-0949">S-adenosyl-L-methionine</keyword>
<dbReference type="OrthoDB" id="414133at2759"/>
<evidence type="ECO:0000256" key="5">
    <source>
        <dbReference type="PROSITE-ProRule" id="PRU01016"/>
    </source>
</evidence>
<reference evidence="7" key="1">
    <citation type="journal article" date="2020" name="Stud. Mycol.">
        <title>101 Dothideomycetes genomes: a test case for predicting lifestyles and emergence of pathogens.</title>
        <authorList>
            <person name="Haridas S."/>
            <person name="Albert R."/>
            <person name="Binder M."/>
            <person name="Bloem J."/>
            <person name="Labutti K."/>
            <person name="Salamov A."/>
            <person name="Andreopoulos B."/>
            <person name="Baker S."/>
            <person name="Barry K."/>
            <person name="Bills G."/>
            <person name="Bluhm B."/>
            <person name="Cannon C."/>
            <person name="Castanera R."/>
            <person name="Culley D."/>
            <person name="Daum C."/>
            <person name="Ezra D."/>
            <person name="Gonzalez J."/>
            <person name="Henrissat B."/>
            <person name="Kuo A."/>
            <person name="Liang C."/>
            <person name="Lipzen A."/>
            <person name="Lutzoni F."/>
            <person name="Magnuson J."/>
            <person name="Mondo S."/>
            <person name="Nolan M."/>
            <person name="Ohm R."/>
            <person name="Pangilinan J."/>
            <person name="Park H.-J."/>
            <person name="Ramirez L."/>
            <person name="Alfaro M."/>
            <person name="Sun H."/>
            <person name="Tritt A."/>
            <person name="Yoshinaga Y."/>
            <person name="Zwiers L.-H."/>
            <person name="Turgeon B."/>
            <person name="Goodwin S."/>
            <person name="Spatafora J."/>
            <person name="Crous P."/>
            <person name="Grigoriev I."/>
        </authorList>
    </citation>
    <scope>NUCLEOTIDE SEQUENCE</scope>
    <source>
        <strain evidence="7">CBS 123094</strain>
    </source>
</reference>
<proteinExistence type="inferred from homology"/>
<evidence type="ECO:0000256" key="1">
    <source>
        <dbReference type="ARBA" id="ARBA00011975"/>
    </source>
</evidence>
<keyword evidence="2 5" id="KW-0489">Methyltransferase</keyword>
<feature type="region of interest" description="Disordered" evidence="6">
    <location>
        <begin position="270"/>
        <end position="295"/>
    </location>
</feature>
<feature type="region of interest" description="Disordered" evidence="6">
    <location>
        <begin position="707"/>
        <end position="746"/>
    </location>
</feature>
<dbReference type="Gene3D" id="3.90.120.10">
    <property type="entry name" value="DNA Methylase, subunit A, domain 2"/>
    <property type="match status" value="1"/>
</dbReference>